<protein>
    <recommendedName>
        <fullName evidence="6">Dolichyl-diphosphooligosaccharide-protein glycosyltransferase subunit OST5</fullName>
    </recommendedName>
</protein>
<dbReference type="AlphaFoldDB" id="A0A3F2Y5B9"/>
<keyword evidence="3 6" id="KW-0812">Transmembrane</keyword>
<dbReference type="InterPro" id="IPR007915">
    <property type="entry name" value="TMEM258/Ost5"/>
</dbReference>
<evidence type="ECO:0000256" key="4">
    <source>
        <dbReference type="ARBA" id="ARBA00022989"/>
    </source>
</evidence>
<evidence type="ECO:0000256" key="5">
    <source>
        <dbReference type="ARBA" id="ARBA00023136"/>
    </source>
</evidence>
<gene>
    <name evidence="7" type="ORF">DEBR0S5_06326G</name>
</gene>
<keyword evidence="8" id="KW-1185">Reference proteome</keyword>
<keyword evidence="4 6" id="KW-1133">Transmembrane helix</keyword>
<dbReference type="EMBL" id="CABFWN010000005">
    <property type="protein sequence ID" value="VUG19574.1"/>
    <property type="molecule type" value="Genomic_DNA"/>
</dbReference>
<keyword evidence="5 6" id="KW-0472">Membrane</keyword>
<feature type="transmembrane region" description="Helical" evidence="6">
    <location>
        <begin position="29"/>
        <end position="49"/>
    </location>
</feature>
<organism evidence="7 8">
    <name type="scientific">Dekkera bruxellensis</name>
    <name type="common">Brettanomyces custersii</name>
    <dbReference type="NCBI Taxonomy" id="5007"/>
    <lineage>
        <taxon>Eukaryota</taxon>
        <taxon>Fungi</taxon>
        <taxon>Dikarya</taxon>
        <taxon>Ascomycota</taxon>
        <taxon>Saccharomycotina</taxon>
        <taxon>Pichiomycetes</taxon>
        <taxon>Pichiales</taxon>
        <taxon>Pichiaceae</taxon>
        <taxon>Brettanomyces</taxon>
    </lineage>
</organism>
<sequence length="95" mass="10033">MKSSNRQEFSKLFKQSDSYVPLVSSEHTGALSLLFCLVGVLALVACVSLPNSANSKRPLGSAIGSFIQYTFVAAIASLSVGFGELFLASYVGVHT</sequence>
<dbReference type="GO" id="GO:0006487">
    <property type="term" value="P:protein N-linked glycosylation"/>
    <property type="evidence" value="ECO:0007669"/>
    <property type="project" value="UniProtKB-UniRule"/>
</dbReference>
<dbReference type="GO" id="GO:0008250">
    <property type="term" value="C:oligosaccharyltransferase complex"/>
    <property type="evidence" value="ECO:0007669"/>
    <property type="project" value="UniProtKB-UniRule"/>
</dbReference>
<comment type="similarity">
    <text evidence="2 6">Belongs to the OST5 family.</text>
</comment>
<dbReference type="Pfam" id="PF05251">
    <property type="entry name" value="Ost5"/>
    <property type="match status" value="1"/>
</dbReference>
<comment type="function">
    <text evidence="6">Subunit of the oligosaccharyl transferase (OST) complex that catalyzes the initial transfer of a defined glycan (Glc(3)Man(9)GlcNAc(2) in eukaryotes) from the lipid carrier dolichol-pyrophosphate to an asparagine residue within an Asn-X-Ser/Thr consensus motif in nascent polypeptide chains, the first step in protein N-glycosylation. N-glycosylation occurs cotranslationally and the complex associates with the Sec61 complex at the channel-forming translocon complex that mediates protein translocation across the endoplasmic reticulum (ER). All subunits are required for a maximal enzyme activity.</text>
</comment>
<dbReference type="Proteomes" id="UP000478008">
    <property type="component" value="Unassembled WGS sequence"/>
</dbReference>
<accession>A0A3F2Y5B9</accession>
<comment type="subunit">
    <text evidence="6">Component of the oligosaccharyltransferase (OST) complex.</text>
</comment>
<evidence type="ECO:0000256" key="6">
    <source>
        <dbReference type="RuleBase" id="RU367008"/>
    </source>
</evidence>
<proteinExistence type="inferred from homology"/>
<evidence type="ECO:0000313" key="7">
    <source>
        <dbReference type="EMBL" id="VUG19574.1"/>
    </source>
</evidence>
<name>A0A3F2Y5B9_DEKBR</name>
<reference evidence="7 8" key="1">
    <citation type="submission" date="2019-07" db="EMBL/GenBank/DDBJ databases">
        <authorList>
            <person name="Friedrich A."/>
            <person name="Schacherer J."/>
        </authorList>
    </citation>
    <scope>NUCLEOTIDE SEQUENCE [LARGE SCALE GENOMIC DNA]</scope>
</reference>
<evidence type="ECO:0000256" key="2">
    <source>
        <dbReference type="ARBA" id="ARBA00009825"/>
    </source>
</evidence>
<evidence type="ECO:0000313" key="8">
    <source>
        <dbReference type="Proteomes" id="UP000478008"/>
    </source>
</evidence>
<evidence type="ECO:0000256" key="3">
    <source>
        <dbReference type="ARBA" id="ARBA00022692"/>
    </source>
</evidence>
<evidence type="ECO:0000256" key="1">
    <source>
        <dbReference type="ARBA" id="ARBA00004141"/>
    </source>
</evidence>
<comment type="subcellular location">
    <subcellularLocation>
        <location evidence="1 6">Membrane</location>
        <topology evidence="1 6">Multi-pass membrane protein</topology>
    </subcellularLocation>
</comment>
<feature type="transmembrane region" description="Helical" evidence="6">
    <location>
        <begin position="69"/>
        <end position="93"/>
    </location>
</feature>